<dbReference type="Gene3D" id="1.10.630.10">
    <property type="entry name" value="Cytochrome P450"/>
    <property type="match status" value="2"/>
</dbReference>
<dbReference type="PRINTS" id="PR00463">
    <property type="entry name" value="EP450I"/>
</dbReference>
<dbReference type="PANTHER" id="PTHR24305:SF166">
    <property type="entry name" value="CYTOCHROME P450 12A4, MITOCHONDRIAL-RELATED"/>
    <property type="match status" value="1"/>
</dbReference>
<accession>A0AAI8YMG8</accession>
<organism evidence="8 9">
    <name type="scientific">Anthostomella pinea</name>
    <dbReference type="NCBI Taxonomy" id="933095"/>
    <lineage>
        <taxon>Eukaryota</taxon>
        <taxon>Fungi</taxon>
        <taxon>Dikarya</taxon>
        <taxon>Ascomycota</taxon>
        <taxon>Pezizomycotina</taxon>
        <taxon>Sordariomycetes</taxon>
        <taxon>Xylariomycetidae</taxon>
        <taxon>Xylariales</taxon>
        <taxon>Xylariaceae</taxon>
        <taxon>Anthostomella</taxon>
    </lineage>
</organism>
<keyword evidence="5 6" id="KW-0408">Iron</keyword>
<dbReference type="GO" id="GO:0016705">
    <property type="term" value="F:oxidoreductase activity, acting on paired donors, with incorporation or reduction of molecular oxygen"/>
    <property type="evidence" value="ECO:0007669"/>
    <property type="project" value="InterPro"/>
</dbReference>
<dbReference type="InterPro" id="IPR036396">
    <property type="entry name" value="Cyt_P450_sf"/>
</dbReference>
<dbReference type="InterPro" id="IPR002401">
    <property type="entry name" value="Cyt_P450_E_grp-I"/>
</dbReference>
<evidence type="ECO:0000256" key="6">
    <source>
        <dbReference type="PIRSR" id="PIRSR602401-1"/>
    </source>
</evidence>
<dbReference type="PROSITE" id="PS00086">
    <property type="entry name" value="CYTOCHROME_P450"/>
    <property type="match status" value="1"/>
</dbReference>
<comment type="cofactor">
    <cofactor evidence="1 6">
        <name>heme</name>
        <dbReference type="ChEBI" id="CHEBI:30413"/>
    </cofactor>
</comment>
<protein>
    <submittedName>
        <fullName evidence="8">Uu.00g060290.m01.CDS01</fullName>
    </submittedName>
</protein>
<reference evidence="8" key="1">
    <citation type="submission" date="2023-10" db="EMBL/GenBank/DDBJ databases">
        <authorList>
            <person name="Hackl T."/>
        </authorList>
    </citation>
    <scope>NUCLEOTIDE SEQUENCE</scope>
</reference>
<keyword evidence="4 6" id="KW-0479">Metal-binding</keyword>
<evidence type="ECO:0000256" key="7">
    <source>
        <dbReference type="RuleBase" id="RU000461"/>
    </source>
</evidence>
<keyword evidence="7" id="KW-0503">Monooxygenase</keyword>
<dbReference type="GO" id="GO:0004497">
    <property type="term" value="F:monooxygenase activity"/>
    <property type="evidence" value="ECO:0007669"/>
    <property type="project" value="UniProtKB-KW"/>
</dbReference>
<dbReference type="InterPro" id="IPR001128">
    <property type="entry name" value="Cyt_P450"/>
</dbReference>
<feature type="binding site" description="axial binding residue" evidence="6">
    <location>
        <position position="124"/>
    </location>
    <ligand>
        <name>heme</name>
        <dbReference type="ChEBI" id="CHEBI:30413"/>
    </ligand>
    <ligandPart>
        <name>Fe</name>
        <dbReference type="ChEBI" id="CHEBI:18248"/>
    </ligandPart>
</feature>
<dbReference type="SUPFAM" id="SSF48264">
    <property type="entry name" value="Cytochrome P450"/>
    <property type="match status" value="1"/>
</dbReference>
<dbReference type="Proteomes" id="UP001295740">
    <property type="component" value="Unassembled WGS sequence"/>
</dbReference>
<sequence length="177" mass="20196">MLNSFLRLQKTVPEKFTIRDMIAASYINVITAHDVVAITLRAVVYYLAKDPGVQKKLQKEISDAEAASKLSTPAKYSEITSLSYLIFGEDSRLFNPERWIERELRDVTRMKSNVFTFGAGARNCIGKNLAMMQLTKIIVELYRHFDVKLAGPDKEWSVSGGWLTRQSEMETVLTKRE</sequence>
<evidence type="ECO:0000256" key="4">
    <source>
        <dbReference type="ARBA" id="ARBA00022723"/>
    </source>
</evidence>
<keyword evidence="3 6" id="KW-0349">Heme</keyword>
<name>A0AAI8YMG8_9PEZI</name>
<dbReference type="EMBL" id="CAUWAG010000013">
    <property type="protein sequence ID" value="CAJ2510129.1"/>
    <property type="molecule type" value="Genomic_DNA"/>
</dbReference>
<keyword evidence="7" id="KW-0560">Oxidoreductase</keyword>
<comment type="caution">
    <text evidence="8">The sequence shown here is derived from an EMBL/GenBank/DDBJ whole genome shotgun (WGS) entry which is preliminary data.</text>
</comment>
<proteinExistence type="inferred from homology"/>
<evidence type="ECO:0000256" key="3">
    <source>
        <dbReference type="ARBA" id="ARBA00022617"/>
    </source>
</evidence>
<dbReference type="AlphaFoldDB" id="A0AAI8YMG8"/>
<dbReference type="InterPro" id="IPR050121">
    <property type="entry name" value="Cytochrome_P450_monoxygenase"/>
</dbReference>
<dbReference type="Pfam" id="PF00067">
    <property type="entry name" value="p450"/>
    <property type="match status" value="2"/>
</dbReference>
<evidence type="ECO:0000313" key="8">
    <source>
        <dbReference type="EMBL" id="CAJ2510129.1"/>
    </source>
</evidence>
<gene>
    <name evidence="8" type="ORF">KHLLAP_LOCUS10597</name>
</gene>
<dbReference type="GO" id="GO:0020037">
    <property type="term" value="F:heme binding"/>
    <property type="evidence" value="ECO:0007669"/>
    <property type="project" value="InterPro"/>
</dbReference>
<evidence type="ECO:0000256" key="1">
    <source>
        <dbReference type="ARBA" id="ARBA00001971"/>
    </source>
</evidence>
<comment type="similarity">
    <text evidence="2 7">Belongs to the cytochrome P450 family.</text>
</comment>
<evidence type="ECO:0000313" key="9">
    <source>
        <dbReference type="Proteomes" id="UP001295740"/>
    </source>
</evidence>
<dbReference type="GO" id="GO:0005506">
    <property type="term" value="F:iron ion binding"/>
    <property type="evidence" value="ECO:0007669"/>
    <property type="project" value="InterPro"/>
</dbReference>
<evidence type="ECO:0000256" key="2">
    <source>
        <dbReference type="ARBA" id="ARBA00010617"/>
    </source>
</evidence>
<dbReference type="InterPro" id="IPR017972">
    <property type="entry name" value="Cyt_P450_CS"/>
</dbReference>
<keyword evidence="9" id="KW-1185">Reference proteome</keyword>
<evidence type="ECO:0000256" key="5">
    <source>
        <dbReference type="ARBA" id="ARBA00023004"/>
    </source>
</evidence>
<dbReference type="PANTHER" id="PTHR24305">
    <property type="entry name" value="CYTOCHROME P450"/>
    <property type="match status" value="1"/>
</dbReference>